<feature type="transmembrane region" description="Helical" evidence="7">
    <location>
        <begin position="1350"/>
        <end position="1371"/>
    </location>
</feature>
<evidence type="ECO:0000313" key="10">
    <source>
        <dbReference type="Proteomes" id="UP000054845"/>
    </source>
</evidence>
<organism evidence="9 10">
    <name type="scientific">Ceraceosorus bombacis</name>
    <dbReference type="NCBI Taxonomy" id="401625"/>
    <lineage>
        <taxon>Eukaryota</taxon>
        <taxon>Fungi</taxon>
        <taxon>Dikarya</taxon>
        <taxon>Basidiomycota</taxon>
        <taxon>Ustilaginomycotina</taxon>
        <taxon>Exobasidiomycetes</taxon>
        <taxon>Ceraceosorales</taxon>
        <taxon>Ceraceosoraceae</taxon>
        <taxon>Ceraceosorus</taxon>
    </lineage>
</organism>
<feature type="compositionally biased region" description="Acidic residues" evidence="6">
    <location>
        <begin position="480"/>
        <end position="503"/>
    </location>
</feature>
<dbReference type="GO" id="GO:0005730">
    <property type="term" value="C:nucleolus"/>
    <property type="evidence" value="ECO:0007669"/>
    <property type="project" value="UniProtKB-SubCell"/>
</dbReference>
<comment type="similarity">
    <text evidence="2">Belongs to the putative lipase ROG1 family.</text>
</comment>
<comment type="similarity">
    <text evidence="5">Belongs to the TRAFAC class translation factor GTPase superfamily. Bms1-like GTPase family. TSR1 subfamily.</text>
</comment>
<dbReference type="SMART" id="SM00785">
    <property type="entry name" value="AARP2CN"/>
    <property type="match status" value="1"/>
</dbReference>
<feature type="compositionally biased region" description="Low complexity" evidence="6">
    <location>
        <begin position="1050"/>
        <end position="1069"/>
    </location>
</feature>
<sequence length="1546" mass="170203">MAPPQQGHHHRSVLKQKHKAFGRRHASKGELKARAKGRTGSEAGTGTTTRPVKQSPFSTTTGSGGARPGQHAKDVRKRRAKDVADNKRRALIEAKRMFSGPKGAPRTVVFASLSHDVDAWQCIKQLEAVAGEEDDLKAIGESAHSAQRRMVEYDVPRFRTKLQLHAPAYGALYPLLDLAQCADFVIFVLSPSTSIDPGSWGELALRIMQAQGLPSVLAAVPTLTSDEVSALKAGPRMRAVQAARSSLLSFARYFAPGLDKIHALDEKSDRSSLIRTLATSTPRRAAWREARSWGIVEQASWIASTSEASLESEEQRGNLSVETWVRGAPLSAQRLVHLPDFGDFVIRRIESAPHVNATHKHAPKARKGGDVEMTDAAEAKEETEVLDDREEGYADELISENEPDDMENEQTWPTAEEMQHAVSSADLEQSATPSVRFAEVPDALPGTTPKAIIKSAVPGKGTPRSKEERERKRFQAAWIMDDDDDDDDDEEDDDEEGSLDEAMNDVAANRGGAEPADPSADFDGVSDEEVTSDMDDIDMASFEAYQAARAAERERRKAEDEDLEFPDEVDTPVHIPARQRFARYRGLKSMRTSEWDPYEDLPSEYARIFQFDSFRKTRRRVEGEALEEGVAMGHRVRVVIENVPLQAAIRAGAVVDGMLSCGEDQSAMVLFGLLRHEHKTSVLNFTVSRNTEYEEPVKSKDPLVLCLGPRRMRVQPIFSQHNPANNGQRGSNNVHKFERFLRSGPGATSVGTVFGPITFGSANVPAILLRERSEDGTFGHDQRGVGARQMPWLVGSGNLLDAGPTRINTKRICLTGSPYKVHRKSSVIKWMFFNANDVHYFKPLELHTKYGKTGHITESLGTHGLFKAHFSGPINQMDTILLNLYKRVYPKWTTSLFRDGSDELPLRVAQESAEGKKTEAEGSMIDDAAPARQLFMEANAQPFHSAGRSAVPSILDEIKMPSSSSEASTSADPDAAGASVPRVEGERANKKIHLVVAIHGLWGAPANLNSLLKLLKARHAGEFSPREADAQAADAKEGSKKPTSGHPSPALSRSASATTTSTEANDTASVTSGRRWLEGAIAESQALAQQAGGQRPAMVILNTATSEGAGTYDGIDWIAERVITEIKREIKRLESIGSEVRLISILGYSLGGLTARFVVGQLEASGFFTGPKAVGAVNFATFATPHLGIPPAASSFGRLANYIGGRLLGRTGRQLYNLDSGWEEDAIATPLVKHSSNAQARGVIEALSDPSSAFIRGLQKFRKIDFYANAVNDMTVPSRSGLIEPWDVLDEWNGECEVSLDAQYPVLITGIKPPADGKRKSRPWYLRLFPKTFPIFLNPNRYPMPRPLNYVIFIFLPVLFPTFLCLVLFRFARESRRSSKRVKRMQERWREGKEPDEDPQKSWAELLVRRKVREAVEENVGEDAADSSATTSTHFLARANSNGTIKQSKQLRGEAAKRYELDAHPSTFQVALPEGNRKSPALSAAQLRMCKTLNDPKVLPLLRKHRIYIDGVTNTHAVIICRLPSIALHRRGLPTLQHFADHFALD</sequence>
<dbReference type="GO" id="GO:0005525">
    <property type="term" value="F:GTP binding"/>
    <property type="evidence" value="ECO:0007669"/>
    <property type="project" value="TreeGrafter"/>
</dbReference>
<evidence type="ECO:0000256" key="1">
    <source>
        <dbReference type="ARBA" id="ARBA00004604"/>
    </source>
</evidence>
<keyword evidence="7" id="KW-1133">Transmembrane helix</keyword>
<dbReference type="EMBL" id="CCYA01000065">
    <property type="protein sequence ID" value="CEH11785.1"/>
    <property type="molecule type" value="Genomic_DNA"/>
</dbReference>
<evidence type="ECO:0000259" key="8">
    <source>
        <dbReference type="PROSITE" id="PS51714"/>
    </source>
</evidence>
<feature type="compositionally biased region" description="Acidic residues" evidence="6">
    <location>
        <begin position="524"/>
        <end position="536"/>
    </location>
</feature>
<keyword evidence="7" id="KW-0812">Transmembrane</keyword>
<keyword evidence="4" id="KW-0539">Nucleus</keyword>
<evidence type="ECO:0000256" key="7">
    <source>
        <dbReference type="SAM" id="Phobius"/>
    </source>
</evidence>
<dbReference type="GO" id="GO:0034511">
    <property type="term" value="F:U3 snoRNA binding"/>
    <property type="evidence" value="ECO:0007669"/>
    <property type="project" value="TreeGrafter"/>
</dbReference>
<feature type="region of interest" description="Disordered" evidence="6">
    <location>
        <begin position="1024"/>
        <end position="1070"/>
    </location>
</feature>
<feature type="region of interest" description="Disordered" evidence="6">
    <location>
        <begin position="440"/>
        <end position="536"/>
    </location>
</feature>
<evidence type="ECO:0000256" key="6">
    <source>
        <dbReference type="SAM" id="MobiDB-lite"/>
    </source>
</evidence>
<dbReference type="Pfam" id="PF04950">
    <property type="entry name" value="RIBIOP_C"/>
    <property type="match status" value="1"/>
</dbReference>
<keyword evidence="10" id="KW-1185">Reference proteome</keyword>
<evidence type="ECO:0000256" key="2">
    <source>
        <dbReference type="ARBA" id="ARBA00007920"/>
    </source>
</evidence>
<dbReference type="SMART" id="SM01362">
    <property type="entry name" value="DUF663"/>
    <property type="match status" value="1"/>
</dbReference>
<dbReference type="Pfam" id="PF05057">
    <property type="entry name" value="DUF676"/>
    <property type="match status" value="1"/>
</dbReference>
<dbReference type="PROSITE" id="PS51714">
    <property type="entry name" value="G_BMS1"/>
    <property type="match status" value="1"/>
</dbReference>
<dbReference type="InterPro" id="IPR007034">
    <property type="entry name" value="BMS1_TSR1_C"/>
</dbReference>
<keyword evidence="3" id="KW-0690">Ribosome biogenesis</keyword>
<dbReference type="InterPro" id="IPR012948">
    <property type="entry name" value="AARP2CN"/>
</dbReference>
<protein>
    <submittedName>
        <fullName evidence="9">Uncharacterized conserved protein</fullName>
    </submittedName>
</protein>
<dbReference type="SUPFAM" id="SSF53474">
    <property type="entry name" value="alpha/beta-Hydrolases"/>
    <property type="match status" value="1"/>
</dbReference>
<dbReference type="GO" id="GO:0000479">
    <property type="term" value="P:endonucleolytic cleavage of tricistronic rRNA transcript (SSU-rRNA, 5.8S rRNA, LSU-rRNA)"/>
    <property type="evidence" value="ECO:0007669"/>
    <property type="project" value="TreeGrafter"/>
</dbReference>
<dbReference type="Proteomes" id="UP000054845">
    <property type="component" value="Unassembled WGS sequence"/>
</dbReference>
<feature type="region of interest" description="Disordered" evidence="6">
    <location>
        <begin position="1"/>
        <end position="84"/>
    </location>
</feature>
<feature type="compositionally biased region" description="Basic and acidic residues" evidence="6">
    <location>
        <begin position="464"/>
        <end position="473"/>
    </location>
</feature>
<feature type="compositionally biased region" description="Basic and acidic residues" evidence="6">
    <location>
        <begin position="1024"/>
        <end position="1040"/>
    </location>
</feature>
<dbReference type="Pfam" id="PF22298">
    <property type="entry name" value="Tsr1_G-like"/>
    <property type="match status" value="1"/>
</dbReference>
<name>A0A0P1B7Y5_9BASI</name>
<evidence type="ECO:0000256" key="3">
    <source>
        <dbReference type="ARBA" id="ARBA00022517"/>
    </source>
</evidence>
<comment type="subcellular location">
    <subcellularLocation>
        <location evidence="1">Nucleus</location>
        <location evidence="1">Nucleolus</location>
    </subcellularLocation>
</comment>
<dbReference type="Pfam" id="PF08142">
    <property type="entry name" value="AARP2CN"/>
    <property type="match status" value="1"/>
</dbReference>
<accession>A0A0P1B7Y5</accession>
<feature type="compositionally biased region" description="Basic residues" evidence="6">
    <location>
        <begin position="7"/>
        <end position="26"/>
    </location>
</feature>
<dbReference type="PANTHER" id="PTHR12858">
    <property type="entry name" value="RIBOSOME BIOGENESIS PROTEIN"/>
    <property type="match status" value="1"/>
</dbReference>
<evidence type="ECO:0000256" key="5">
    <source>
        <dbReference type="ARBA" id="ARBA00038288"/>
    </source>
</evidence>
<dbReference type="GO" id="GO:0000462">
    <property type="term" value="P:maturation of SSU-rRNA from tricistronic rRNA transcript (SSU-rRNA, 5.8S rRNA, LSU-rRNA)"/>
    <property type="evidence" value="ECO:0007669"/>
    <property type="project" value="TreeGrafter"/>
</dbReference>
<dbReference type="OrthoDB" id="119302at2759"/>
<dbReference type="GO" id="GO:0003924">
    <property type="term" value="F:GTPase activity"/>
    <property type="evidence" value="ECO:0007669"/>
    <property type="project" value="TreeGrafter"/>
</dbReference>
<dbReference type="InterPro" id="IPR039761">
    <property type="entry name" value="Bms1/Tsr1"/>
</dbReference>
<dbReference type="GO" id="GO:0030688">
    <property type="term" value="C:preribosome, small subunit precursor"/>
    <property type="evidence" value="ECO:0007669"/>
    <property type="project" value="TreeGrafter"/>
</dbReference>
<dbReference type="PANTHER" id="PTHR12858:SF1">
    <property type="entry name" value="PRE-RRNA-PROCESSING PROTEIN TSR1 HOMOLOG"/>
    <property type="match status" value="1"/>
</dbReference>
<reference evidence="10" key="1">
    <citation type="submission" date="2014-09" db="EMBL/GenBank/DDBJ databases">
        <authorList>
            <person name="Sharma Rahul"/>
            <person name="Thines Marco"/>
        </authorList>
    </citation>
    <scope>NUCLEOTIDE SEQUENCE [LARGE SCALE GENOMIC DNA]</scope>
</reference>
<evidence type="ECO:0000313" key="9">
    <source>
        <dbReference type="EMBL" id="CEH11785.1"/>
    </source>
</evidence>
<dbReference type="InterPro" id="IPR030387">
    <property type="entry name" value="G_Bms1/Tsr1_dom"/>
</dbReference>
<feature type="domain" description="Bms1-type G" evidence="8">
    <location>
        <begin position="104"/>
        <end position="283"/>
    </location>
</feature>
<proteinExistence type="inferred from homology"/>
<feature type="region of interest" description="Disordered" evidence="6">
    <location>
        <begin position="959"/>
        <end position="984"/>
    </location>
</feature>
<dbReference type="Gene3D" id="3.40.50.1820">
    <property type="entry name" value="alpha/beta hydrolase"/>
    <property type="match status" value="1"/>
</dbReference>
<dbReference type="InterPro" id="IPR007751">
    <property type="entry name" value="DUF676_lipase-like"/>
</dbReference>
<dbReference type="STRING" id="401625.A0A0P1B7Y5"/>
<feature type="compositionally biased region" description="Polar residues" evidence="6">
    <location>
        <begin position="42"/>
        <end position="61"/>
    </location>
</feature>
<keyword evidence="7" id="KW-0472">Membrane</keyword>
<dbReference type="InterPro" id="IPR029058">
    <property type="entry name" value="AB_hydrolase_fold"/>
</dbReference>
<feature type="compositionally biased region" description="Low complexity" evidence="6">
    <location>
        <begin position="961"/>
        <end position="976"/>
    </location>
</feature>
<evidence type="ECO:0000256" key="4">
    <source>
        <dbReference type="ARBA" id="ARBA00023242"/>
    </source>
</evidence>